<proteinExistence type="predicted"/>
<dbReference type="Proteomes" id="UP001159363">
    <property type="component" value="Chromosome 10"/>
</dbReference>
<keyword evidence="2" id="KW-1185">Reference proteome</keyword>
<comment type="caution">
    <text evidence="1">The sequence shown here is derived from an EMBL/GenBank/DDBJ whole genome shotgun (WGS) entry which is preliminary data.</text>
</comment>
<dbReference type="EMBL" id="JARBHB010000011">
    <property type="protein sequence ID" value="KAJ8872715.1"/>
    <property type="molecule type" value="Genomic_DNA"/>
</dbReference>
<protein>
    <submittedName>
        <fullName evidence="1">Uncharacterized protein</fullName>
    </submittedName>
</protein>
<organism evidence="1 2">
    <name type="scientific">Dryococelus australis</name>
    <dbReference type="NCBI Taxonomy" id="614101"/>
    <lineage>
        <taxon>Eukaryota</taxon>
        <taxon>Metazoa</taxon>
        <taxon>Ecdysozoa</taxon>
        <taxon>Arthropoda</taxon>
        <taxon>Hexapoda</taxon>
        <taxon>Insecta</taxon>
        <taxon>Pterygota</taxon>
        <taxon>Neoptera</taxon>
        <taxon>Polyneoptera</taxon>
        <taxon>Phasmatodea</taxon>
        <taxon>Verophasmatodea</taxon>
        <taxon>Anareolatae</taxon>
        <taxon>Phasmatidae</taxon>
        <taxon>Eurycanthinae</taxon>
        <taxon>Dryococelus</taxon>
    </lineage>
</organism>
<evidence type="ECO:0000313" key="1">
    <source>
        <dbReference type="EMBL" id="KAJ8872715.1"/>
    </source>
</evidence>
<accession>A0ABQ9GL02</accession>
<gene>
    <name evidence="1" type="ORF">PR048_026329</name>
</gene>
<reference evidence="1 2" key="1">
    <citation type="submission" date="2023-02" db="EMBL/GenBank/DDBJ databases">
        <title>LHISI_Scaffold_Assembly.</title>
        <authorList>
            <person name="Stuart O.P."/>
            <person name="Cleave R."/>
            <person name="Magrath M.J.L."/>
            <person name="Mikheyev A.S."/>
        </authorList>
    </citation>
    <scope>NUCLEOTIDE SEQUENCE [LARGE SCALE GENOMIC DNA]</scope>
    <source>
        <strain evidence="1">Daus_M_001</strain>
        <tissue evidence="1">Leg muscle</tissue>
    </source>
</reference>
<evidence type="ECO:0000313" key="2">
    <source>
        <dbReference type="Proteomes" id="UP001159363"/>
    </source>
</evidence>
<sequence>MSSLVCRIHAAEDAVVNMDSDKENLLLVLLLRRRRRHSRKQQRLLWTHPLTADRLTSGQLYTIMSELKQDSCKFHNYFKMSKNSFDEHLSLLKTHIGKADTNTRKSILAEERLATTLSAETQHGFLPLMMQGIDSGTVVDYHQMMSAQVDTGRCTDEFEERWMGEIRHTRLQEVL</sequence>
<name>A0ABQ9GL02_9NEOP</name>